<organism evidence="1 2">
    <name type="scientific">Anisodus acutangulus</name>
    <dbReference type="NCBI Taxonomy" id="402998"/>
    <lineage>
        <taxon>Eukaryota</taxon>
        <taxon>Viridiplantae</taxon>
        <taxon>Streptophyta</taxon>
        <taxon>Embryophyta</taxon>
        <taxon>Tracheophyta</taxon>
        <taxon>Spermatophyta</taxon>
        <taxon>Magnoliopsida</taxon>
        <taxon>eudicotyledons</taxon>
        <taxon>Gunneridae</taxon>
        <taxon>Pentapetalae</taxon>
        <taxon>asterids</taxon>
        <taxon>lamiids</taxon>
        <taxon>Solanales</taxon>
        <taxon>Solanaceae</taxon>
        <taxon>Solanoideae</taxon>
        <taxon>Hyoscyameae</taxon>
        <taxon>Anisodus</taxon>
    </lineage>
</organism>
<keyword evidence="2" id="KW-1185">Reference proteome</keyword>
<comment type="caution">
    <text evidence="1">The sequence shown here is derived from an EMBL/GenBank/DDBJ whole genome shotgun (WGS) entry which is preliminary data.</text>
</comment>
<gene>
    <name evidence="1" type="ORF">K7X08_015114</name>
</gene>
<protein>
    <submittedName>
        <fullName evidence="1">Uncharacterized protein</fullName>
    </submittedName>
</protein>
<evidence type="ECO:0000313" key="1">
    <source>
        <dbReference type="EMBL" id="KAJ8527663.1"/>
    </source>
</evidence>
<proteinExistence type="predicted"/>
<dbReference type="AlphaFoldDB" id="A0A9Q1L363"/>
<name>A0A9Q1L363_9SOLA</name>
<dbReference type="EMBL" id="JAJAGQ010000023">
    <property type="protein sequence ID" value="KAJ8527663.1"/>
    <property type="molecule type" value="Genomic_DNA"/>
</dbReference>
<dbReference type="Proteomes" id="UP001152561">
    <property type="component" value="Unassembled WGS sequence"/>
</dbReference>
<accession>A0A9Q1L363</accession>
<sequence length="86" mass="9076">MDFVAPFLLTSITTCILGRVRIFLAATDLQMRHSPGYYHTPHYLLPPECQSGNINSQSVGVMGGTATGGGCPPVGLAMTTKLTVGH</sequence>
<reference evidence="2" key="1">
    <citation type="journal article" date="2023" name="Proc. Natl. Acad. Sci. U.S.A.">
        <title>Genomic and structural basis for evolution of tropane alkaloid biosynthesis.</title>
        <authorList>
            <person name="Wanga Y.-J."/>
            <person name="Taina T."/>
            <person name="Yua J.-Y."/>
            <person name="Lia J."/>
            <person name="Xua B."/>
            <person name="Chenc J."/>
            <person name="D'Auriad J.C."/>
            <person name="Huanga J.-P."/>
            <person name="Huanga S.-X."/>
        </authorList>
    </citation>
    <scope>NUCLEOTIDE SEQUENCE [LARGE SCALE GENOMIC DNA]</scope>
    <source>
        <strain evidence="2">cv. KIB-2019</strain>
    </source>
</reference>
<evidence type="ECO:0000313" key="2">
    <source>
        <dbReference type="Proteomes" id="UP001152561"/>
    </source>
</evidence>